<dbReference type="InterPro" id="IPR010133">
    <property type="entry name" value="Bacteriocin_signal_seq"/>
</dbReference>
<keyword evidence="9" id="KW-0178">Competence</keyword>
<dbReference type="GO" id="GO:0005576">
    <property type="term" value="C:extracellular region"/>
    <property type="evidence" value="ECO:0007669"/>
    <property type="project" value="UniProtKB-SubCell"/>
</dbReference>
<dbReference type="GO" id="GO:0031640">
    <property type="term" value="P:killing of cells of another organism"/>
    <property type="evidence" value="ECO:0007669"/>
    <property type="project" value="UniProtKB-KW"/>
</dbReference>
<evidence type="ECO:0000256" key="3">
    <source>
        <dbReference type="ARBA" id="ARBA00009039"/>
    </source>
</evidence>
<evidence type="ECO:0000313" key="10">
    <source>
        <dbReference type="EMBL" id="AXN36295.1"/>
    </source>
</evidence>
<dbReference type="GO" id="GO:0005186">
    <property type="term" value="F:pheromone activity"/>
    <property type="evidence" value="ECO:0007669"/>
    <property type="project" value="InterPro"/>
</dbReference>
<keyword evidence="7" id="KW-0588">Pheromone</keyword>
<dbReference type="GO" id="GO:0042742">
    <property type="term" value="P:defense response to bacterium"/>
    <property type="evidence" value="ECO:0007669"/>
    <property type="project" value="UniProtKB-KW"/>
</dbReference>
<evidence type="ECO:0000256" key="6">
    <source>
        <dbReference type="ARBA" id="ARBA00023022"/>
    </source>
</evidence>
<evidence type="ECO:0000313" key="11">
    <source>
        <dbReference type="Proteomes" id="UP000257607"/>
    </source>
</evidence>
<keyword evidence="8" id="KW-0078">Bacteriocin</keyword>
<dbReference type="RefSeq" id="WP_004271310.1">
    <property type="nucleotide sequence ID" value="NZ_CP031003.1"/>
</dbReference>
<comment type="subcellular location">
    <subcellularLocation>
        <location evidence="2">Secreted</location>
    </subcellularLocation>
</comment>
<evidence type="ECO:0000256" key="4">
    <source>
        <dbReference type="ARBA" id="ARBA00022525"/>
    </source>
</evidence>
<reference evidence="10 11" key="1">
    <citation type="submission" date="2018-07" db="EMBL/GenBank/DDBJ databases">
        <title>Lactobacillus curvatus genome sequence.</title>
        <authorList>
            <person name="Prechtl R."/>
        </authorList>
    </citation>
    <scope>NUCLEOTIDE SEQUENCE [LARGE SCALE GENOMIC DNA]</scope>
    <source>
        <strain evidence="10 11">TMW 1.1928</strain>
    </source>
</reference>
<dbReference type="NCBIfam" id="TIGR01847">
    <property type="entry name" value="bacteriocin_sig"/>
    <property type="match status" value="1"/>
</dbReference>
<dbReference type="EMBL" id="CP031003">
    <property type="protein sequence ID" value="AXN36295.1"/>
    <property type="molecule type" value="Genomic_DNA"/>
</dbReference>
<sequence>MMIFKELSEKELQKINGGMAGNSSNFIHKIKQIFTHR</sequence>
<dbReference type="SMR" id="A0A385AF45"/>
<proteinExistence type="inferred from homology"/>
<evidence type="ECO:0000256" key="8">
    <source>
        <dbReference type="ARBA" id="ARBA00023048"/>
    </source>
</evidence>
<dbReference type="AlphaFoldDB" id="A0A385AF45"/>
<keyword evidence="5" id="KW-0929">Antimicrobial</keyword>
<comment type="function">
    <text evidence="1">Acts as a pheromone, induces cells to develop competence for genetic transformation.</text>
</comment>
<accession>A0A385AF45</accession>
<dbReference type="Pfam" id="PF03047">
    <property type="entry name" value="ComC"/>
    <property type="match status" value="1"/>
</dbReference>
<dbReference type="Proteomes" id="UP000257607">
    <property type="component" value="Chromosome"/>
</dbReference>
<name>A0A385AF45_LATCU</name>
<keyword evidence="6" id="KW-0044">Antibiotic</keyword>
<evidence type="ECO:0000256" key="1">
    <source>
        <dbReference type="ARBA" id="ARBA00002667"/>
    </source>
</evidence>
<comment type="similarity">
    <text evidence="3">Belongs to the ComC family.</text>
</comment>
<dbReference type="InterPro" id="IPR004288">
    <property type="entry name" value="Competence_ComC"/>
</dbReference>
<protein>
    <submittedName>
        <fullName evidence="10">Bacteriocin</fullName>
    </submittedName>
</protein>
<organism evidence="10 11">
    <name type="scientific">Latilactobacillus curvatus</name>
    <name type="common">Lactobacillus curvatus</name>
    <dbReference type="NCBI Taxonomy" id="28038"/>
    <lineage>
        <taxon>Bacteria</taxon>
        <taxon>Bacillati</taxon>
        <taxon>Bacillota</taxon>
        <taxon>Bacilli</taxon>
        <taxon>Lactobacillales</taxon>
        <taxon>Lactobacillaceae</taxon>
        <taxon>Latilactobacillus</taxon>
    </lineage>
</organism>
<evidence type="ECO:0000256" key="2">
    <source>
        <dbReference type="ARBA" id="ARBA00004613"/>
    </source>
</evidence>
<gene>
    <name evidence="10" type="ORF">DT351_07905</name>
</gene>
<evidence type="ECO:0000256" key="5">
    <source>
        <dbReference type="ARBA" id="ARBA00022529"/>
    </source>
</evidence>
<evidence type="ECO:0000256" key="9">
    <source>
        <dbReference type="ARBA" id="ARBA00023287"/>
    </source>
</evidence>
<evidence type="ECO:0000256" key="7">
    <source>
        <dbReference type="ARBA" id="ARBA00023044"/>
    </source>
</evidence>
<keyword evidence="4" id="KW-0964">Secreted</keyword>